<gene>
    <name evidence="1" type="ORF">ABVV53_09860</name>
</gene>
<proteinExistence type="predicted"/>
<organism evidence="1 2">
    <name type="scientific">Novosphingobium kalidii</name>
    <dbReference type="NCBI Taxonomy" id="3230299"/>
    <lineage>
        <taxon>Bacteria</taxon>
        <taxon>Pseudomonadati</taxon>
        <taxon>Pseudomonadota</taxon>
        <taxon>Alphaproteobacteria</taxon>
        <taxon>Sphingomonadales</taxon>
        <taxon>Sphingomonadaceae</taxon>
        <taxon>Novosphingobium</taxon>
    </lineage>
</organism>
<evidence type="ECO:0000313" key="1">
    <source>
        <dbReference type="EMBL" id="MET1755761.1"/>
    </source>
</evidence>
<dbReference type="EMBL" id="JBEWLY010000014">
    <property type="protein sequence ID" value="MET1755761.1"/>
    <property type="molecule type" value="Genomic_DNA"/>
</dbReference>
<sequence>MPLISVQFGAGGVSVEREFEVAPRVGDILQITYGDEQYDLLVDIAQHSEDPEDNSMRYFVHAGVIEDLSAELKRQMDRGRG</sequence>
<comment type="caution">
    <text evidence="1">The sequence shown here is derived from an EMBL/GenBank/DDBJ whole genome shotgun (WGS) entry which is preliminary data.</text>
</comment>
<keyword evidence="2" id="KW-1185">Reference proteome</keyword>
<protein>
    <submittedName>
        <fullName evidence="1">Uncharacterized protein</fullName>
    </submittedName>
</protein>
<reference evidence="1 2" key="1">
    <citation type="submission" date="2024-07" db="EMBL/GenBank/DDBJ databases">
        <title>Novosphingobium kalidii RD2P27.</title>
        <authorList>
            <person name="Sun J.-Q."/>
        </authorList>
    </citation>
    <scope>NUCLEOTIDE SEQUENCE [LARGE SCALE GENOMIC DNA]</scope>
    <source>
        <strain evidence="1 2">RD2P27</strain>
    </source>
</reference>
<dbReference type="Proteomes" id="UP001548713">
    <property type="component" value="Unassembled WGS sequence"/>
</dbReference>
<dbReference type="RefSeq" id="WP_353984252.1">
    <property type="nucleotide sequence ID" value="NZ_JBEWLY010000014.1"/>
</dbReference>
<name>A0ABV2D1L5_9SPHN</name>
<accession>A0ABV2D1L5</accession>
<evidence type="ECO:0000313" key="2">
    <source>
        <dbReference type="Proteomes" id="UP001548713"/>
    </source>
</evidence>